<dbReference type="CDD" id="cd00201">
    <property type="entry name" value="WW"/>
    <property type="match status" value="1"/>
</dbReference>
<dbReference type="AlphaFoldDB" id="A0A8J5WID3"/>
<dbReference type="PROSITE" id="PS50020">
    <property type="entry name" value="WW_DOMAIN_2"/>
    <property type="match status" value="1"/>
</dbReference>
<dbReference type="OrthoDB" id="670666at2759"/>
<reference evidence="3" key="1">
    <citation type="journal article" date="2021" name="bioRxiv">
        <title>Whole Genome Assembly and Annotation of Northern Wild Rice, Zizania palustris L., Supports a Whole Genome Duplication in the Zizania Genus.</title>
        <authorList>
            <person name="Haas M."/>
            <person name="Kono T."/>
            <person name="Macchietto M."/>
            <person name="Millas R."/>
            <person name="McGilp L."/>
            <person name="Shao M."/>
            <person name="Duquette J."/>
            <person name="Hirsch C.N."/>
            <person name="Kimball J."/>
        </authorList>
    </citation>
    <scope>NUCLEOTIDE SEQUENCE</scope>
    <source>
        <tissue evidence="3">Fresh leaf tissue</tissue>
    </source>
</reference>
<dbReference type="InterPro" id="IPR001202">
    <property type="entry name" value="WW_dom"/>
</dbReference>
<keyword evidence="4" id="KW-1185">Reference proteome</keyword>
<accession>A0A8J5WID3</accession>
<protein>
    <recommendedName>
        <fullName evidence="2">WW domain-containing protein</fullName>
    </recommendedName>
</protein>
<dbReference type="Proteomes" id="UP000729402">
    <property type="component" value="Unassembled WGS sequence"/>
</dbReference>
<evidence type="ECO:0000313" key="3">
    <source>
        <dbReference type="EMBL" id="KAG8090860.1"/>
    </source>
</evidence>
<feature type="domain" description="WW" evidence="2">
    <location>
        <begin position="56"/>
        <end position="90"/>
    </location>
</feature>
<sequence length="190" mass="21174">MEVQPELSLWPTSSLGFGSAKSASLSSESDGSRKRMKHFAWEEAVSHASLELQLNDPLPLDWEQCLDLHSGRMYYLNRKTMRKSWVRPKEEQGNTTLDLELNISTIPSNFDDGKEKSAVTVDDAKSSGIGWAGHMVAVPCVNCHLLVMLCRSSPACPNCKFVQPTVPAMPRTPPRRIEDVKPLETLSLLH</sequence>
<organism evidence="3 4">
    <name type="scientific">Zizania palustris</name>
    <name type="common">Northern wild rice</name>
    <dbReference type="NCBI Taxonomy" id="103762"/>
    <lineage>
        <taxon>Eukaryota</taxon>
        <taxon>Viridiplantae</taxon>
        <taxon>Streptophyta</taxon>
        <taxon>Embryophyta</taxon>
        <taxon>Tracheophyta</taxon>
        <taxon>Spermatophyta</taxon>
        <taxon>Magnoliopsida</taxon>
        <taxon>Liliopsida</taxon>
        <taxon>Poales</taxon>
        <taxon>Poaceae</taxon>
        <taxon>BOP clade</taxon>
        <taxon>Oryzoideae</taxon>
        <taxon>Oryzeae</taxon>
        <taxon>Zizaniinae</taxon>
        <taxon>Zizania</taxon>
    </lineage>
</organism>
<reference evidence="3" key="2">
    <citation type="submission" date="2021-02" db="EMBL/GenBank/DDBJ databases">
        <authorList>
            <person name="Kimball J.A."/>
            <person name="Haas M.W."/>
            <person name="Macchietto M."/>
            <person name="Kono T."/>
            <person name="Duquette J."/>
            <person name="Shao M."/>
        </authorList>
    </citation>
    <scope>NUCLEOTIDE SEQUENCE</scope>
    <source>
        <tissue evidence="3">Fresh leaf tissue</tissue>
    </source>
</reference>
<proteinExistence type="predicted"/>
<comment type="caution">
    <text evidence="3">The sequence shown here is derived from an EMBL/GenBank/DDBJ whole genome shotgun (WGS) entry which is preliminary data.</text>
</comment>
<evidence type="ECO:0000256" key="1">
    <source>
        <dbReference type="SAM" id="MobiDB-lite"/>
    </source>
</evidence>
<evidence type="ECO:0000313" key="4">
    <source>
        <dbReference type="Proteomes" id="UP000729402"/>
    </source>
</evidence>
<dbReference type="EMBL" id="JAAALK010000081">
    <property type="protein sequence ID" value="KAG8090860.1"/>
    <property type="molecule type" value="Genomic_DNA"/>
</dbReference>
<dbReference type="PANTHER" id="PTHR14791">
    <property type="entry name" value="BOMB/KIRA PROTEINS"/>
    <property type="match status" value="1"/>
</dbReference>
<dbReference type="SMART" id="SM00456">
    <property type="entry name" value="WW"/>
    <property type="match status" value="1"/>
</dbReference>
<evidence type="ECO:0000259" key="2">
    <source>
        <dbReference type="PROSITE" id="PS50020"/>
    </source>
</evidence>
<gene>
    <name evidence="3" type="ORF">GUJ93_ZPchr0011g28586</name>
</gene>
<name>A0A8J5WID3_ZIZPA</name>
<dbReference type="Pfam" id="PF00397">
    <property type="entry name" value="WW"/>
    <property type="match status" value="1"/>
</dbReference>
<dbReference type="PANTHER" id="PTHR14791:SF54">
    <property type="entry name" value="OS11G0294400 PROTEIN"/>
    <property type="match status" value="1"/>
</dbReference>
<dbReference type="InterPro" id="IPR051105">
    <property type="entry name" value="WWC/KIBRA_Hippo_Reg"/>
</dbReference>
<feature type="region of interest" description="Disordered" evidence="1">
    <location>
        <begin position="168"/>
        <end position="190"/>
    </location>
</feature>